<name>X1FKR7_9ZZZZ</name>
<dbReference type="SUPFAM" id="SSF56235">
    <property type="entry name" value="N-terminal nucleophile aminohydrolases (Ntn hydrolases)"/>
    <property type="match status" value="1"/>
</dbReference>
<feature type="domain" description="Glutamine amidotransferase type-2" evidence="1">
    <location>
        <begin position="1"/>
        <end position="86"/>
    </location>
</feature>
<dbReference type="GO" id="GO:0005829">
    <property type="term" value="C:cytosol"/>
    <property type="evidence" value="ECO:0007669"/>
    <property type="project" value="TreeGrafter"/>
</dbReference>
<dbReference type="InterPro" id="IPR029055">
    <property type="entry name" value="Ntn_hydrolases_N"/>
</dbReference>
<dbReference type="PANTHER" id="PTHR43284">
    <property type="entry name" value="ASPARAGINE SYNTHETASE (GLUTAMINE-HYDROLYZING)"/>
    <property type="match status" value="1"/>
</dbReference>
<dbReference type="EMBL" id="BARU01008940">
    <property type="protein sequence ID" value="GAH46281.1"/>
    <property type="molecule type" value="Genomic_DNA"/>
</dbReference>
<evidence type="ECO:0000259" key="1">
    <source>
        <dbReference type="PROSITE" id="PS51278"/>
    </source>
</evidence>
<reference evidence="2" key="1">
    <citation type="journal article" date="2014" name="Front. Microbiol.">
        <title>High frequency of phylogenetically diverse reductive dehalogenase-homologous genes in deep subseafloor sedimentary metagenomes.</title>
        <authorList>
            <person name="Kawai M."/>
            <person name="Futagami T."/>
            <person name="Toyoda A."/>
            <person name="Takaki Y."/>
            <person name="Nishi S."/>
            <person name="Hori S."/>
            <person name="Arai W."/>
            <person name="Tsubouchi T."/>
            <person name="Morono Y."/>
            <person name="Uchiyama I."/>
            <person name="Ito T."/>
            <person name="Fujiyama A."/>
            <person name="Inagaki F."/>
            <person name="Takami H."/>
        </authorList>
    </citation>
    <scope>NUCLEOTIDE SEQUENCE</scope>
    <source>
        <strain evidence="2">Expedition CK06-06</strain>
    </source>
</reference>
<dbReference type="PROSITE" id="PS51278">
    <property type="entry name" value="GATASE_TYPE_2"/>
    <property type="match status" value="1"/>
</dbReference>
<gene>
    <name evidence="2" type="ORF">S03H2_17347</name>
</gene>
<protein>
    <recommendedName>
        <fullName evidence="1">Glutamine amidotransferase type-2 domain-containing protein</fullName>
    </recommendedName>
</protein>
<dbReference type="Gene3D" id="3.60.20.10">
    <property type="entry name" value="Glutamine Phosphoribosylpyrophosphate, subunit 1, domain 1"/>
    <property type="match status" value="1"/>
</dbReference>
<sequence>MIKHRGPDDKGYYSDKDVSIGMRRLSIIDINTGHQPQHNENEDIWIVFNGEIYNFKALKETLELKGHNFYTGSDTEVIIHCYEEWV</sequence>
<proteinExistence type="predicted"/>
<dbReference type="InterPro" id="IPR051786">
    <property type="entry name" value="ASN_synthetase/amidase"/>
</dbReference>
<dbReference type="AlphaFoldDB" id="X1FKR7"/>
<accession>X1FKR7</accession>
<organism evidence="2">
    <name type="scientific">marine sediment metagenome</name>
    <dbReference type="NCBI Taxonomy" id="412755"/>
    <lineage>
        <taxon>unclassified sequences</taxon>
        <taxon>metagenomes</taxon>
        <taxon>ecological metagenomes</taxon>
    </lineage>
</organism>
<dbReference type="PANTHER" id="PTHR43284:SF1">
    <property type="entry name" value="ASPARAGINE SYNTHETASE"/>
    <property type="match status" value="1"/>
</dbReference>
<feature type="non-terminal residue" evidence="2">
    <location>
        <position position="86"/>
    </location>
</feature>
<dbReference type="Pfam" id="PF13522">
    <property type="entry name" value="GATase_6"/>
    <property type="match status" value="1"/>
</dbReference>
<comment type="caution">
    <text evidence="2">The sequence shown here is derived from an EMBL/GenBank/DDBJ whole genome shotgun (WGS) entry which is preliminary data.</text>
</comment>
<dbReference type="InterPro" id="IPR017932">
    <property type="entry name" value="GATase_2_dom"/>
</dbReference>
<evidence type="ECO:0000313" key="2">
    <source>
        <dbReference type="EMBL" id="GAH46281.1"/>
    </source>
</evidence>